<dbReference type="PROSITE" id="PS51257">
    <property type="entry name" value="PROKAR_LIPOPROTEIN"/>
    <property type="match status" value="1"/>
</dbReference>
<feature type="signal peptide" evidence="1">
    <location>
        <begin position="1"/>
        <end position="23"/>
    </location>
</feature>
<dbReference type="EMBL" id="CP041242">
    <property type="protein sequence ID" value="QDH70473.1"/>
    <property type="molecule type" value="Genomic_DNA"/>
</dbReference>
<name>A0A514BSV9_9GAMM</name>
<dbReference type="RefSeq" id="WP_141623808.1">
    <property type="nucleotide sequence ID" value="NZ_CP041242.1"/>
</dbReference>
<reference evidence="2 3" key="1">
    <citation type="submission" date="2019-06" db="EMBL/GenBank/DDBJ databases">
        <title>Lysobacter alkalisoli sp. nov. isolated from saline-alkali soil.</title>
        <authorList>
            <person name="Sun J.-Q."/>
            <person name="Xu L."/>
        </authorList>
    </citation>
    <scope>NUCLEOTIDE SEQUENCE [LARGE SCALE GENOMIC DNA]</scope>
    <source>
        <strain evidence="2 3">SJ-36</strain>
    </source>
</reference>
<feature type="chain" id="PRO_5021919717" evidence="1">
    <location>
        <begin position="24"/>
        <end position="220"/>
    </location>
</feature>
<proteinExistence type="predicted"/>
<dbReference type="KEGG" id="lyj:FKV23_10565"/>
<accession>A0A514BSV9</accession>
<dbReference type="AlphaFoldDB" id="A0A514BSV9"/>
<organism evidence="2 3">
    <name type="scientific">Marilutibacter alkalisoli</name>
    <dbReference type="NCBI Taxonomy" id="2591633"/>
    <lineage>
        <taxon>Bacteria</taxon>
        <taxon>Pseudomonadati</taxon>
        <taxon>Pseudomonadota</taxon>
        <taxon>Gammaproteobacteria</taxon>
        <taxon>Lysobacterales</taxon>
        <taxon>Lysobacteraceae</taxon>
        <taxon>Marilutibacter</taxon>
    </lineage>
</organism>
<protein>
    <submittedName>
        <fullName evidence="2">Uncharacterized protein</fullName>
    </submittedName>
</protein>
<sequence>MRPSIKVGWMPWALILLSACSQAPEPQRPQQAGQPLDPIETAARLAALRGAAMTGDQEAVQRQFTALHTDMMRSMKVPDTSRRIDPEAARATARTVPGVRSVVWVDRTNLFAIVERNEQRSHATIDAICMALEPLGDTLAVVVNLQSGAARTGDELEILSRNCQLGEGDRALFQQNRQLDVVPPGIRAQHQAEKARLEARAARNEMSTEDEAALMAIPEM</sequence>
<evidence type="ECO:0000313" key="2">
    <source>
        <dbReference type="EMBL" id="QDH70473.1"/>
    </source>
</evidence>
<evidence type="ECO:0000256" key="1">
    <source>
        <dbReference type="SAM" id="SignalP"/>
    </source>
</evidence>
<keyword evidence="1" id="KW-0732">Signal</keyword>
<evidence type="ECO:0000313" key="3">
    <source>
        <dbReference type="Proteomes" id="UP000317199"/>
    </source>
</evidence>
<keyword evidence="3" id="KW-1185">Reference proteome</keyword>
<dbReference type="Proteomes" id="UP000317199">
    <property type="component" value="Chromosome"/>
</dbReference>
<dbReference type="OrthoDB" id="5947947at2"/>
<gene>
    <name evidence="2" type="ORF">FKV23_10565</name>
</gene>